<gene>
    <name evidence="8" type="ORF">N7492_008997</name>
</gene>
<feature type="domain" description="Zn(2)-C6 fungal-type" evidence="7">
    <location>
        <begin position="26"/>
        <end position="57"/>
    </location>
</feature>
<evidence type="ECO:0000256" key="2">
    <source>
        <dbReference type="ARBA" id="ARBA00023015"/>
    </source>
</evidence>
<evidence type="ECO:0000256" key="5">
    <source>
        <dbReference type="ARBA" id="ARBA00023242"/>
    </source>
</evidence>
<evidence type="ECO:0000256" key="1">
    <source>
        <dbReference type="ARBA" id="ARBA00022723"/>
    </source>
</evidence>
<sequence length="715" mass="79151">MTPEGPHQTQLDELPPRKKIRKGTRSCWECKHRKVRCHFASDGDRSCRECLARGLICRSQDLPEPENPRDSDRVSLNERMSRVESLLENVLRRLDTVGATATSVLPRTGTDKHPDSSGAITPANENAPALSLFDNTVVCISKGFLHRRSRRSDSSAPIFTLYSADGRDWKRVRQDLLTLLPTQNTLEHLAEANSSWWLLRVQCFQDHDTSLLPSSTKALSSHHPAFIGKALLWVAICLQQLPRGFDTDSLGLPCTPTRLIEGCVNAVAQSICSDEALLSSIDGLECLVVQGIFYNNDGKLRSAWLSYRRALGIAQIIGLHRLPPVTAQDSERVSQARHVWNHIIYADRYLSLMLGMYNGITDVALDSQRESPEPSSMDSLCRVAGSIIERNQRFRENTPSMVRMTQTIDSELVSINPPGVESDDVASSPLGKAIDRAQSYHRLMAQLWYYQLLAWLHLPLFLESGKQNRHDYSQQSCLEASRQMITCYTAIRCLTENSFCCKSLDFQAFTAAVTLMINIIGPIGQSDRSSNDWKAVESVIGSLEKLAEEQLPDKVATRGLGVLRMLKNVALGHPPGHSLSGGFSTTDEQRGRIKVDIPYFGTIALDCGIREDRCEPTQHEMQSTSVSGSGLALPVLSSATMTHHAGLAPSGPTESLVDDILGPSTTQAQITDPTPWSATRLELGPADIWTFDPELAALPSFITEFGDRDHWDLGL</sequence>
<dbReference type="GO" id="GO:0003677">
    <property type="term" value="F:DNA binding"/>
    <property type="evidence" value="ECO:0007669"/>
    <property type="project" value="UniProtKB-KW"/>
</dbReference>
<evidence type="ECO:0000256" key="4">
    <source>
        <dbReference type="ARBA" id="ARBA00023163"/>
    </source>
</evidence>
<keyword evidence="5" id="KW-0539">Nucleus</keyword>
<keyword evidence="4" id="KW-0804">Transcription</keyword>
<dbReference type="PROSITE" id="PS00463">
    <property type="entry name" value="ZN2_CY6_FUNGAL_1"/>
    <property type="match status" value="1"/>
</dbReference>
<dbReference type="InterPro" id="IPR001138">
    <property type="entry name" value="Zn2Cys6_DnaBD"/>
</dbReference>
<evidence type="ECO:0000313" key="8">
    <source>
        <dbReference type="EMBL" id="KAJ5156194.1"/>
    </source>
</evidence>
<dbReference type="GO" id="GO:0000981">
    <property type="term" value="F:DNA-binding transcription factor activity, RNA polymerase II-specific"/>
    <property type="evidence" value="ECO:0007669"/>
    <property type="project" value="InterPro"/>
</dbReference>
<evidence type="ECO:0000256" key="6">
    <source>
        <dbReference type="SAM" id="MobiDB-lite"/>
    </source>
</evidence>
<comment type="caution">
    <text evidence="8">The sequence shown here is derived from an EMBL/GenBank/DDBJ whole genome shotgun (WGS) entry which is preliminary data.</text>
</comment>
<dbReference type="EMBL" id="JAPQKO010000006">
    <property type="protein sequence ID" value="KAJ5156194.1"/>
    <property type="molecule type" value="Genomic_DNA"/>
</dbReference>
<dbReference type="OrthoDB" id="5392779at2759"/>
<reference evidence="8" key="2">
    <citation type="journal article" date="2023" name="IMA Fungus">
        <title>Comparative genomic study of the Penicillium genus elucidates a diverse pangenome and 15 lateral gene transfer events.</title>
        <authorList>
            <person name="Petersen C."/>
            <person name="Sorensen T."/>
            <person name="Nielsen M.R."/>
            <person name="Sondergaard T.E."/>
            <person name="Sorensen J.L."/>
            <person name="Fitzpatrick D.A."/>
            <person name="Frisvad J.C."/>
            <person name="Nielsen K.L."/>
        </authorList>
    </citation>
    <scope>NUCLEOTIDE SEQUENCE</scope>
    <source>
        <strain evidence="8">IBT 21917</strain>
    </source>
</reference>
<dbReference type="Pfam" id="PF04082">
    <property type="entry name" value="Fungal_trans"/>
    <property type="match status" value="1"/>
</dbReference>
<dbReference type="InterPro" id="IPR007219">
    <property type="entry name" value="XnlR_reg_dom"/>
</dbReference>
<evidence type="ECO:0000313" key="9">
    <source>
        <dbReference type="Proteomes" id="UP001146351"/>
    </source>
</evidence>
<dbReference type="PANTHER" id="PTHR47840:SF1">
    <property type="entry name" value="ZN(II)2CYS6 TRANSCRIPTION FACTOR (EUROFUNG)"/>
    <property type="match status" value="1"/>
</dbReference>
<dbReference type="AlphaFoldDB" id="A0A9W9LHC0"/>
<evidence type="ECO:0000256" key="3">
    <source>
        <dbReference type="ARBA" id="ARBA00023125"/>
    </source>
</evidence>
<keyword evidence="3" id="KW-0238">DNA-binding</keyword>
<dbReference type="Gene3D" id="4.10.240.10">
    <property type="entry name" value="Zn(2)-C6 fungal-type DNA-binding domain"/>
    <property type="match status" value="1"/>
</dbReference>
<evidence type="ECO:0000259" key="7">
    <source>
        <dbReference type="PROSITE" id="PS00463"/>
    </source>
</evidence>
<keyword evidence="1" id="KW-0479">Metal-binding</keyword>
<dbReference type="SMART" id="SM00066">
    <property type="entry name" value="GAL4"/>
    <property type="match status" value="1"/>
</dbReference>
<dbReference type="InterPro" id="IPR036864">
    <property type="entry name" value="Zn2-C6_fun-type_DNA-bd_sf"/>
</dbReference>
<keyword evidence="9" id="KW-1185">Reference proteome</keyword>
<protein>
    <recommendedName>
        <fullName evidence="7">Zn(2)-C6 fungal-type domain-containing protein</fullName>
    </recommendedName>
</protein>
<dbReference type="GO" id="GO:0008270">
    <property type="term" value="F:zinc ion binding"/>
    <property type="evidence" value="ECO:0007669"/>
    <property type="project" value="InterPro"/>
</dbReference>
<reference evidence="8" key="1">
    <citation type="submission" date="2022-11" db="EMBL/GenBank/DDBJ databases">
        <authorList>
            <person name="Petersen C."/>
        </authorList>
    </citation>
    <scope>NUCLEOTIDE SEQUENCE</scope>
    <source>
        <strain evidence="8">IBT 21917</strain>
    </source>
</reference>
<organism evidence="8 9">
    <name type="scientific">Penicillium capsulatum</name>
    <dbReference type="NCBI Taxonomy" id="69766"/>
    <lineage>
        <taxon>Eukaryota</taxon>
        <taxon>Fungi</taxon>
        <taxon>Dikarya</taxon>
        <taxon>Ascomycota</taxon>
        <taxon>Pezizomycotina</taxon>
        <taxon>Eurotiomycetes</taxon>
        <taxon>Eurotiomycetidae</taxon>
        <taxon>Eurotiales</taxon>
        <taxon>Aspergillaceae</taxon>
        <taxon>Penicillium</taxon>
    </lineage>
</organism>
<dbReference type="SUPFAM" id="SSF57701">
    <property type="entry name" value="Zn2/Cys6 DNA-binding domain"/>
    <property type="match status" value="1"/>
</dbReference>
<dbReference type="CDD" id="cd12148">
    <property type="entry name" value="fungal_TF_MHR"/>
    <property type="match status" value="1"/>
</dbReference>
<feature type="region of interest" description="Disordered" evidence="6">
    <location>
        <begin position="102"/>
        <end position="123"/>
    </location>
</feature>
<accession>A0A9W9LHC0</accession>
<proteinExistence type="predicted"/>
<keyword evidence="2" id="KW-0805">Transcription regulation</keyword>
<dbReference type="CDD" id="cd00067">
    <property type="entry name" value="GAL4"/>
    <property type="match status" value="1"/>
</dbReference>
<dbReference type="PANTHER" id="PTHR47840">
    <property type="entry name" value="ZN(II)2CYS6 TRANSCRIPTION FACTOR (EUROFUNG)-RELATED"/>
    <property type="match status" value="1"/>
</dbReference>
<dbReference type="Proteomes" id="UP001146351">
    <property type="component" value="Unassembled WGS sequence"/>
</dbReference>
<name>A0A9W9LHC0_9EURO</name>